<dbReference type="EMBL" id="CAJVCH010039782">
    <property type="protein sequence ID" value="CAG7716610.1"/>
    <property type="molecule type" value="Genomic_DNA"/>
</dbReference>
<feature type="non-terminal residue" evidence="1">
    <location>
        <position position="37"/>
    </location>
</feature>
<evidence type="ECO:0000313" key="2">
    <source>
        <dbReference type="Proteomes" id="UP000708208"/>
    </source>
</evidence>
<dbReference type="AlphaFoldDB" id="A0A8J2NW47"/>
<reference evidence="1" key="1">
    <citation type="submission" date="2021-06" db="EMBL/GenBank/DDBJ databases">
        <authorList>
            <person name="Hodson N. C."/>
            <person name="Mongue J. A."/>
            <person name="Jaron S. K."/>
        </authorList>
    </citation>
    <scope>NUCLEOTIDE SEQUENCE</scope>
</reference>
<feature type="non-terminal residue" evidence="1">
    <location>
        <position position="1"/>
    </location>
</feature>
<gene>
    <name evidence="1" type="ORF">AFUS01_LOCUS6109</name>
</gene>
<keyword evidence="2" id="KW-1185">Reference proteome</keyword>
<proteinExistence type="predicted"/>
<protein>
    <submittedName>
        <fullName evidence="1">Uncharacterized protein</fullName>
    </submittedName>
</protein>
<comment type="caution">
    <text evidence="1">The sequence shown here is derived from an EMBL/GenBank/DDBJ whole genome shotgun (WGS) entry which is preliminary data.</text>
</comment>
<name>A0A8J2NW47_9HEXA</name>
<dbReference type="Proteomes" id="UP000708208">
    <property type="component" value="Unassembled WGS sequence"/>
</dbReference>
<sequence length="37" mass="4001">GLHINNSYATIFTRVPLNPFCKSGSSSENFPGVGYEP</sequence>
<organism evidence="1 2">
    <name type="scientific">Allacma fusca</name>
    <dbReference type="NCBI Taxonomy" id="39272"/>
    <lineage>
        <taxon>Eukaryota</taxon>
        <taxon>Metazoa</taxon>
        <taxon>Ecdysozoa</taxon>
        <taxon>Arthropoda</taxon>
        <taxon>Hexapoda</taxon>
        <taxon>Collembola</taxon>
        <taxon>Symphypleona</taxon>
        <taxon>Sminthuridae</taxon>
        <taxon>Allacma</taxon>
    </lineage>
</organism>
<evidence type="ECO:0000313" key="1">
    <source>
        <dbReference type="EMBL" id="CAG7716610.1"/>
    </source>
</evidence>
<accession>A0A8J2NW47</accession>